<evidence type="ECO:0000313" key="1">
    <source>
        <dbReference type="EMBL" id="MFC7441721.1"/>
    </source>
</evidence>
<dbReference type="Gene3D" id="3.40.190.10">
    <property type="entry name" value="Periplasmic binding protein-like II"/>
    <property type="match status" value="1"/>
</dbReference>
<reference evidence="2" key="1">
    <citation type="journal article" date="2019" name="Int. J. Syst. Evol. Microbiol.">
        <title>The Global Catalogue of Microorganisms (GCM) 10K type strain sequencing project: providing services to taxonomists for standard genome sequencing and annotation.</title>
        <authorList>
            <consortium name="The Broad Institute Genomics Platform"/>
            <consortium name="The Broad Institute Genome Sequencing Center for Infectious Disease"/>
            <person name="Wu L."/>
            <person name="Ma J."/>
        </authorList>
    </citation>
    <scope>NUCLEOTIDE SEQUENCE [LARGE SCALE GENOMIC DNA]</scope>
    <source>
        <strain evidence="2">CGMCC 1.12942</strain>
    </source>
</reference>
<dbReference type="Pfam" id="PF13416">
    <property type="entry name" value="SBP_bac_8"/>
    <property type="match status" value="1"/>
</dbReference>
<dbReference type="EMBL" id="JBHTBW010000032">
    <property type="protein sequence ID" value="MFC7441721.1"/>
    <property type="molecule type" value="Genomic_DNA"/>
</dbReference>
<dbReference type="PANTHER" id="PTHR43649">
    <property type="entry name" value="ARABINOSE-BINDING PROTEIN-RELATED"/>
    <property type="match status" value="1"/>
</dbReference>
<sequence length="248" mass="27966">MGRLYGSGEVLKKKTGKYLLFSPKNLFEAVRDQGATPYFNRNNQLVMDRNPQTLKAWNYMVKAKQLGIAGRFTWLNAEMTAGMNKGDFAVVLSAAWARGVIETNSPDTKGLWQAAPMPEGSANMGRSFLTLPKQGKHPQEAYEAIRWLLSPEQHLKVFKNEGNFPSTPSVYQDPTIYDASYPFWQGQKLGRLYGEAAKQVKSSYKGARYRVVDVVVGKEIDLVINTNKVPDKAWKDILRQVQMVLERG</sequence>
<dbReference type="RefSeq" id="WP_379865114.1">
    <property type="nucleotide sequence ID" value="NZ_JBHTBW010000032.1"/>
</dbReference>
<dbReference type="PANTHER" id="PTHR43649:SF32">
    <property type="entry name" value="SUGAR BINDING SECRETED PROTEIN"/>
    <property type="match status" value="1"/>
</dbReference>
<dbReference type="InterPro" id="IPR050490">
    <property type="entry name" value="Bact_solute-bd_prot1"/>
</dbReference>
<dbReference type="InterPro" id="IPR006059">
    <property type="entry name" value="SBP"/>
</dbReference>
<organism evidence="1 2">
    <name type="scientific">Laceyella putida</name>
    <dbReference type="NCBI Taxonomy" id="110101"/>
    <lineage>
        <taxon>Bacteria</taxon>
        <taxon>Bacillati</taxon>
        <taxon>Bacillota</taxon>
        <taxon>Bacilli</taxon>
        <taxon>Bacillales</taxon>
        <taxon>Thermoactinomycetaceae</taxon>
        <taxon>Laceyella</taxon>
    </lineage>
</organism>
<proteinExistence type="predicted"/>
<name>A0ABW2RL41_9BACL</name>
<protein>
    <submittedName>
        <fullName evidence="1">Extracellular solute-binding protein</fullName>
    </submittedName>
</protein>
<comment type="caution">
    <text evidence="1">The sequence shown here is derived from an EMBL/GenBank/DDBJ whole genome shotgun (WGS) entry which is preliminary data.</text>
</comment>
<dbReference type="Proteomes" id="UP001596500">
    <property type="component" value="Unassembled WGS sequence"/>
</dbReference>
<evidence type="ECO:0000313" key="2">
    <source>
        <dbReference type="Proteomes" id="UP001596500"/>
    </source>
</evidence>
<accession>A0ABW2RL41</accession>
<dbReference type="SUPFAM" id="SSF53850">
    <property type="entry name" value="Periplasmic binding protein-like II"/>
    <property type="match status" value="1"/>
</dbReference>
<keyword evidence="2" id="KW-1185">Reference proteome</keyword>
<gene>
    <name evidence="1" type="ORF">ACFQNG_11415</name>
</gene>